<gene>
    <name evidence="2" type="ORF">HK413_07135</name>
</gene>
<name>A0ABX1W1I9_9SPHI</name>
<accession>A0ABX1W1I9</accession>
<dbReference type="PANTHER" id="PTHR46401:SF8">
    <property type="entry name" value="BLL6006 PROTEIN"/>
    <property type="match status" value="1"/>
</dbReference>
<sequence length="154" mass="16697">MKFAATTPSACLYMLYHTEELLPEIQQLLSKAPNAAAIKLIGKVPNDELLYWHNSVDFIVAGSHYEGSGTAVCEAMSCGCIPIVTDIFSFRMMTDNGNIGLLYEAGNEVELLAALQQTNSLNIPAEKEKALAYFKSTLSFEAIAERIGIIAASC</sequence>
<reference evidence="2 3" key="1">
    <citation type="submission" date="2020-05" db="EMBL/GenBank/DDBJ databases">
        <authorList>
            <person name="Khan S.A."/>
            <person name="Jeon C.O."/>
            <person name="Chun B.H."/>
        </authorList>
    </citation>
    <scope>NUCLEOTIDE SEQUENCE [LARGE SCALE GENOMIC DNA]</scope>
    <source>
        <strain evidence="2 3">S1162</strain>
    </source>
</reference>
<dbReference type="InterPro" id="IPR001296">
    <property type="entry name" value="Glyco_trans_1"/>
</dbReference>
<evidence type="ECO:0000259" key="1">
    <source>
        <dbReference type="Pfam" id="PF00534"/>
    </source>
</evidence>
<dbReference type="PANTHER" id="PTHR46401">
    <property type="entry name" value="GLYCOSYLTRANSFERASE WBBK-RELATED"/>
    <property type="match status" value="1"/>
</dbReference>
<dbReference type="Pfam" id="PF00534">
    <property type="entry name" value="Glycos_transf_1"/>
    <property type="match status" value="1"/>
</dbReference>
<keyword evidence="3" id="KW-1185">Reference proteome</keyword>
<dbReference type="Proteomes" id="UP000566071">
    <property type="component" value="Unassembled WGS sequence"/>
</dbReference>
<proteinExistence type="predicted"/>
<organism evidence="2 3">
    <name type="scientific">Mucilaginibacter humi</name>
    <dbReference type="NCBI Taxonomy" id="2732510"/>
    <lineage>
        <taxon>Bacteria</taxon>
        <taxon>Pseudomonadati</taxon>
        <taxon>Bacteroidota</taxon>
        <taxon>Sphingobacteriia</taxon>
        <taxon>Sphingobacteriales</taxon>
        <taxon>Sphingobacteriaceae</taxon>
        <taxon>Mucilaginibacter</taxon>
    </lineage>
</organism>
<dbReference type="Gene3D" id="3.40.50.2000">
    <property type="entry name" value="Glycogen Phosphorylase B"/>
    <property type="match status" value="1"/>
</dbReference>
<dbReference type="SUPFAM" id="SSF53756">
    <property type="entry name" value="UDP-Glycosyltransferase/glycogen phosphorylase"/>
    <property type="match status" value="1"/>
</dbReference>
<dbReference type="RefSeq" id="WP_175269669.1">
    <property type="nucleotide sequence ID" value="NZ_JABFCR010000026.1"/>
</dbReference>
<comment type="caution">
    <text evidence="2">The sequence shown here is derived from an EMBL/GenBank/DDBJ whole genome shotgun (WGS) entry which is preliminary data.</text>
</comment>
<feature type="domain" description="Glycosyl transferase family 1" evidence="1">
    <location>
        <begin position="25"/>
        <end position="118"/>
    </location>
</feature>
<dbReference type="EMBL" id="JABFCR010000026">
    <property type="protein sequence ID" value="NNU33985.1"/>
    <property type="molecule type" value="Genomic_DNA"/>
</dbReference>
<protein>
    <submittedName>
        <fullName evidence="2">Glycosyltransferase</fullName>
    </submittedName>
</protein>
<evidence type="ECO:0000313" key="2">
    <source>
        <dbReference type="EMBL" id="NNU33985.1"/>
    </source>
</evidence>
<evidence type="ECO:0000313" key="3">
    <source>
        <dbReference type="Proteomes" id="UP000566071"/>
    </source>
</evidence>